<organism evidence="1 2">
    <name type="scientific">Tulasnella calospora MUT 4182</name>
    <dbReference type="NCBI Taxonomy" id="1051891"/>
    <lineage>
        <taxon>Eukaryota</taxon>
        <taxon>Fungi</taxon>
        <taxon>Dikarya</taxon>
        <taxon>Basidiomycota</taxon>
        <taxon>Agaricomycotina</taxon>
        <taxon>Agaricomycetes</taxon>
        <taxon>Cantharellales</taxon>
        <taxon>Tulasnellaceae</taxon>
        <taxon>Tulasnella</taxon>
    </lineage>
</organism>
<reference evidence="2" key="2">
    <citation type="submission" date="2015-01" db="EMBL/GenBank/DDBJ databases">
        <title>Evolutionary Origins and Diversification of the Mycorrhizal Mutualists.</title>
        <authorList>
            <consortium name="DOE Joint Genome Institute"/>
            <consortium name="Mycorrhizal Genomics Consortium"/>
            <person name="Kohler A."/>
            <person name="Kuo A."/>
            <person name="Nagy L.G."/>
            <person name="Floudas D."/>
            <person name="Copeland A."/>
            <person name="Barry K.W."/>
            <person name="Cichocki N."/>
            <person name="Veneault-Fourrey C."/>
            <person name="LaButti K."/>
            <person name="Lindquist E.A."/>
            <person name="Lipzen A."/>
            <person name="Lundell T."/>
            <person name="Morin E."/>
            <person name="Murat C."/>
            <person name="Riley R."/>
            <person name="Ohm R."/>
            <person name="Sun H."/>
            <person name="Tunlid A."/>
            <person name="Henrissat B."/>
            <person name="Grigoriev I.V."/>
            <person name="Hibbett D.S."/>
            <person name="Martin F."/>
        </authorList>
    </citation>
    <scope>NUCLEOTIDE SEQUENCE [LARGE SCALE GENOMIC DNA]</scope>
    <source>
        <strain evidence="2">MUT 4182</strain>
    </source>
</reference>
<dbReference type="AlphaFoldDB" id="A0A0C3KCZ6"/>
<proteinExistence type="predicted"/>
<dbReference type="HOGENOM" id="CLU_2591539_0_0_1"/>
<accession>A0A0C3KCZ6</accession>
<protein>
    <submittedName>
        <fullName evidence="1">Uncharacterized protein</fullName>
    </submittedName>
</protein>
<dbReference type="Proteomes" id="UP000054248">
    <property type="component" value="Unassembled WGS sequence"/>
</dbReference>
<gene>
    <name evidence="1" type="ORF">M407DRAFT_148559</name>
</gene>
<reference evidence="1 2" key="1">
    <citation type="submission" date="2014-04" db="EMBL/GenBank/DDBJ databases">
        <authorList>
            <consortium name="DOE Joint Genome Institute"/>
            <person name="Kuo A."/>
            <person name="Girlanda M."/>
            <person name="Perotto S."/>
            <person name="Kohler A."/>
            <person name="Nagy L.G."/>
            <person name="Floudas D."/>
            <person name="Copeland A."/>
            <person name="Barry K.W."/>
            <person name="Cichocki N."/>
            <person name="Veneault-Fourrey C."/>
            <person name="LaButti K."/>
            <person name="Lindquist E.A."/>
            <person name="Lipzen A."/>
            <person name="Lundell T."/>
            <person name="Morin E."/>
            <person name="Murat C."/>
            <person name="Sun H."/>
            <person name="Tunlid A."/>
            <person name="Henrissat B."/>
            <person name="Grigoriev I.V."/>
            <person name="Hibbett D.S."/>
            <person name="Martin F."/>
            <person name="Nordberg H.P."/>
            <person name="Cantor M.N."/>
            <person name="Hua S.X."/>
        </authorList>
    </citation>
    <scope>NUCLEOTIDE SEQUENCE [LARGE SCALE GENOMIC DNA]</scope>
    <source>
        <strain evidence="1 2">MUT 4182</strain>
    </source>
</reference>
<evidence type="ECO:0000313" key="2">
    <source>
        <dbReference type="Proteomes" id="UP000054248"/>
    </source>
</evidence>
<name>A0A0C3KCZ6_9AGAM</name>
<keyword evidence="2" id="KW-1185">Reference proteome</keyword>
<dbReference type="EMBL" id="KN823228">
    <property type="protein sequence ID" value="KIO19323.1"/>
    <property type="molecule type" value="Genomic_DNA"/>
</dbReference>
<evidence type="ECO:0000313" key="1">
    <source>
        <dbReference type="EMBL" id="KIO19323.1"/>
    </source>
</evidence>
<sequence>MEVTPRPVVRRGVLWVHCFQLGCALVDRGFEQIRQLRGWTGRTLKFTVPYGDLRSGSCKMNACPQRVRRFEGPFQPTTVF</sequence>